<dbReference type="EMBL" id="CM007647">
    <property type="protein sequence ID" value="ONM09406.1"/>
    <property type="molecule type" value="Genomic_DNA"/>
</dbReference>
<name>A0A1D6L4W4_MAIZE</name>
<dbReference type="PANTHER" id="PTHR31170">
    <property type="entry name" value="BNAC04G53230D PROTEIN"/>
    <property type="match status" value="1"/>
</dbReference>
<dbReference type="OMA" id="LRNIRRC"/>
<proteinExistence type="predicted"/>
<dbReference type="PANTHER" id="PTHR31170:SF18">
    <property type="entry name" value="(WILD MALAYSIAN BANANA) HYPOTHETICAL PROTEIN"/>
    <property type="match status" value="1"/>
</dbReference>
<accession>A0A1D6L4W4</accession>
<organism evidence="1">
    <name type="scientific">Zea mays</name>
    <name type="common">Maize</name>
    <dbReference type="NCBI Taxonomy" id="4577"/>
    <lineage>
        <taxon>Eukaryota</taxon>
        <taxon>Viridiplantae</taxon>
        <taxon>Streptophyta</taxon>
        <taxon>Embryophyta</taxon>
        <taxon>Tracheophyta</taxon>
        <taxon>Spermatophyta</taxon>
        <taxon>Magnoliopsida</taxon>
        <taxon>Liliopsida</taxon>
        <taxon>Poales</taxon>
        <taxon>Poaceae</taxon>
        <taxon>PACMAD clade</taxon>
        <taxon>Panicoideae</taxon>
        <taxon>Andropogonodae</taxon>
        <taxon>Andropogoneae</taxon>
        <taxon>Tripsacinae</taxon>
        <taxon>Zea</taxon>
    </lineage>
</organism>
<reference evidence="1" key="1">
    <citation type="submission" date="2015-12" db="EMBL/GenBank/DDBJ databases">
        <title>Update maize B73 reference genome by single molecule sequencing technologies.</title>
        <authorList>
            <consortium name="Maize Genome Sequencing Project"/>
            <person name="Ware D."/>
        </authorList>
    </citation>
    <scope>NUCLEOTIDE SEQUENCE [LARGE SCALE GENOMIC DNA]</scope>
    <source>
        <tissue evidence="1">Seedling</tissue>
    </source>
</reference>
<dbReference type="ExpressionAtlas" id="A0A1D6L4W4">
    <property type="expression patterns" value="baseline and differential"/>
</dbReference>
<protein>
    <submittedName>
        <fullName evidence="1">DUF247 domain protein</fullName>
    </submittedName>
</protein>
<dbReference type="AlphaFoldDB" id="A0A1D6L4W4"/>
<dbReference type="STRING" id="4577.A0A1D6L4W4"/>
<dbReference type="InterPro" id="IPR004158">
    <property type="entry name" value="DUF247_pln"/>
</dbReference>
<gene>
    <name evidence="1" type="ORF">ZEAMMB73_Zm00001d034046</name>
</gene>
<sequence length="189" mass="21336">MAAGESSSSMRRRAWVVEVEKTLDEADASVEVSWWQLHSIYHVPACIKDLNRKAYKPQPTGGVAGPLHRRHSELLPMEEHKEHALRYLLRRSKRPLEEFATAVADIAEQLESVYLDLGAEWRGADGRERFLDGCFLLEVIKATEMLLYATGVVLGKVIKNVVAARKQGTVLRNIRRCIGVLVMKMIASR</sequence>
<dbReference type="Pfam" id="PF03140">
    <property type="entry name" value="DUF247"/>
    <property type="match status" value="1"/>
</dbReference>
<evidence type="ECO:0000313" key="1">
    <source>
        <dbReference type="EMBL" id="ONM09406.1"/>
    </source>
</evidence>
<dbReference type="InParanoid" id="A0A1D6L4W4"/>